<name>A0A7W7IK37_9ACTN</name>
<organism evidence="2 3">
    <name type="scientific">Actinomadura livida</name>
    <dbReference type="NCBI Taxonomy" id="79909"/>
    <lineage>
        <taxon>Bacteria</taxon>
        <taxon>Bacillati</taxon>
        <taxon>Actinomycetota</taxon>
        <taxon>Actinomycetes</taxon>
        <taxon>Streptosporangiales</taxon>
        <taxon>Thermomonosporaceae</taxon>
        <taxon>Actinomadura</taxon>
    </lineage>
</organism>
<sequence>MAQVGDQPDPLQVVLRRPTLGPPPDVPGQITDLHERPGRQQVSDLPIKPRLPPPRPTLPLLWVHAQATKGVGIVVSVLATPGRTWAYHEAQWGRRGYLCLCGDPEAAAAQVDRLLKHRLFPSTW</sequence>
<dbReference type="AlphaFoldDB" id="A0A7W7IK37"/>
<feature type="region of interest" description="Disordered" evidence="1">
    <location>
        <begin position="1"/>
        <end position="51"/>
    </location>
</feature>
<comment type="caution">
    <text evidence="2">The sequence shown here is derived from an EMBL/GenBank/DDBJ whole genome shotgun (WGS) entry which is preliminary data.</text>
</comment>
<proteinExistence type="predicted"/>
<dbReference type="RefSeq" id="WP_184889381.1">
    <property type="nucleotide sequence ID" value="NZ_BAAAHD010000006.1"/>
</dbReference>
<dbReference type="Proteomes" id="UP000549343">
    <property type="component" value="Unassembled WGS sequence"/>
</dbReference>
<protein>
    <submittedName>
        <fullName evidence="2">Uncharacterized protein</fullName>
    </submittedName>
</protein>
<evidence type="ECO:0000313" key="3">
    <source>
        <dbReference type="Proteomes" id="UP000549343"/>
    </source>
</evidence>
<evidence type="ECO:0000313" key="2">
    <source>
        <dbReference type="EMBL" id="MBB4778381.1"/>
    </source>
</evidence>
<accession>A0A7W7IK37</accession>
<evidence type="ECO:0000256" key="1">
    <source>
        <dbReference type="SAM" id="MobiDB-lite"/>
    </source>
</evidence>
<gene>
    <name evidence="2" type="ORF">F4557_006799</name>
</gene>
<dbReference type="EMBL" id="JACHMV010000001">
    <property type="protein sequence ID" value="MBB4778381.1"/>
    <property type="molecule type" value="Genomic_DNA"/>
</dbReference>
<reference evidence="2 3" key="1">
    <citation type="submission" date="2020-08" db="EMBL/GenBank/DDBJ databases">
        <title>Sequencing the genomes of 1000 actinobacteria strains.</title>
        <authorList>
            <person name="Klenk H.-P."/>
        </authorList>
    </citation>
    <scope>NUCLEOTIDE SEQUENCE [LARGE SCALE GENOMIC DNA]</scope>
    <source>
        <strain evidence="2 3">DSM 44772</strain>
    </source>
</reference>